<accession>A0ABU5SW14</accession>
<dbReference type="EMBL" id="JAYGHY010000021">
    <property type="protein sequence ID" value="MEA5442547.1"/>
    <property type="molecule type" value="Genomic_DNA"/>
</dbReference>
<dbReference type="InterPro" id="IPR013783">
    <property type="entry name" value="Ig-like_fold"/>
</dbReference>
<dbReference type="InterPro" id="IPR013780">
    <property type="entry name" value="Glyco_hydro_b"/>
</dbReference>
<proteinExistence type="inferred from homology"/>
<evidence type="ECO:0000256" key="2">
    <source>
        <dbReference type="ARBA" id="ARBA00022801"/>
    </source>
</evidence>
<feature type="region of interest" description="Disordered" evidence="5">
    <location>
        <begin position="693"/>
        <end position="721"/>
    </location>
</feature>
<evidence type="ECO:0000313" key="8">
    <source>
        <dbReference type="Proteomes" id="UP001302329"/>
    </source>
</evidence>
<dbReference type="SUPFAM" id="SSF81296">
    <property type="entry name" value="E set domains"/>
    <property type="match status" value="1"/>
</dbReference>
<dbReference type="NCBIfam" id="TIGR02100">
    <property type="entry name" value="glgX_debranch"/>
    <property type="match status" value="1"/>
</dbReference>
<keyword evidence="8" id="KW-1185">Reference proteome</keyword>
<dbReference type="InterPro" id="IPR048650">
    <property type="entry name" value="ISOA1-3-like_C"/>
</dbReference>
<dbReference type="SUPFAM" id="SSF51011">
    <property type="entry name" value="Glycosyl hydrolase domain"/>
    <property type="match status" value="1"/>
</dbReference>
<keyword evidence="2" id="KW-0378">Hydrolase</keyword>
<dbReference type="InterPro" id="IPR017853">
    <property type="entry name" value="GH"/>
</dbReference>
<evidence type="ECO:0000256" key="5">
    <source>
        <dbReference type="SAM" id="MobiDB-lite"/>
    </source>
</evidence>
<comment type="similarity">
    <text evidence="1">Belongs to the glycosyl hydrolase 13 family.</text>
</comment>
<sequence length="721" mass="79055">MTPSTAALPSPGSSAPLGASLSDGGVNFSLYARRATAVELCLFDRVEDAEPSHRLALDPARHRTGDYWHVRVEGIGAGQLYGWRVEGAWQPALGLRFDPANLLLDPHGLALAVPPGYGRAPGRSSAGDWGSAMKSVVADPLAYDWQGDRPLHRPSRETVIYELHVRGFTAHPSAGLPPEQAGTYRGLISKIPYLQDLGITAVELLPVFAFDPLAAPSGHRNYWGYQPVSFFAPHPGYGCSSDPLAVIDEFRDLVKALHRAGIEVILDVVFNHTAEGDAEGPAFCFRGLADGDYYLQNGDGTYIDVTGCGNTFNTNHPVVRRLIHHSLRHWVQHLHVDGFRFDLASVLDRDQTGQPTPLSPILWDIDTDPVLAGTKLIAEAWDAAGLYQVGSFIGDNWQEWNGRFRDDVRRFIKGDRGLAASVGQRLIGSPDIYGHKQREAEASVNFITCHDGFTLADLVSYNGKHNEANGEDNRDGSDDNASWNCGIEGPTQDADVLALRSRQRRNLLTLLLLATGTPMLAMGDEMGRSQQGNNNAYAQDNAISWLDWSLLERQADLHRFVRELLSYRQQRDVVVNARSLSLGELVQRHQVSWHGVEPNQPDWSDSSHAFAVTITSIGHRFRWHAMVNAWWEPLTFRLPAAEAGPHAWQRWIDTSRPSPEDVVPRDSAPALVGDTYTLAPRSVVVLTVELSPAAAGADGHPDRPAAGPSEPPSTQPDPPAR</sequence>
<dbReference type="CDD" id="cd11326">
    <property type="entry name" value="AmyAc_Glg_debranch"/>
    <property type="match status" value="1"/>
</dbReference>
<dbReference type="Gene3D" id="2.60.40.1180">
    <property type="entry name" value="Golgi alpha-mannosidase II"/>
    <property type="match status" value="1"/>
</dbReference>
<keyword evidence="4" id="KW-0326">Glycosidase</keyword>
<dbReference type="InterPro" id="IPR011837">
    <property type="entry name" value="Glycogen_debranch_GlgX"/>
</dbReference>
<dbReference type="Pfam" id="PF02922">
    <property type="entry name" value="CBM_48"/>
    <property type="match status" value="1"/>
</dbReference>
<reference evidence="7 8" key="1">
    <citation type="submission" date="2023-12" db="EMBL/GenBank/DDBJ databases">
        <title>Baltic Sea Cyanobacteria.</title>
        <authorList>
            <person name="Delbaje E."/>
            <person name="Fewer D.P."/>
            <person name="Shishido T.K."/>
        </authorList>
    </citation>
    <scope>NUCLEOTIDE SEQUENCE [LARGE SCALE GENOMIC DNA]</scope>
    <source>
        <strain evidence="7 8">UHCC 0281</strain>
    </source>
</reference>
<dbReference type="InterPro" id="IPR006047">
    <property type="entry name" value="GH13_cat_dom"/>
</dbReference>
<keyword evidence="3" id="KW-0809">Transit peptide</keyword>
<dbReference type="InterPro" id="IPR004193">
    <property type="entry name" value="Glyco_hydro_13_N"/>
</dbReference>
<evidence type="ECO:0000256" key="1">
    <source>
        <dbReference type="ARBA" id="ARBA00008061"/>
    </source>
</evidence>
<dbReference type="InterPro" id="IPR014756">
    <property type="entry name" value="Ig_E-set"/>
</dbReference>
<dbReference type="Pfam" id="PF00128">
    <property type="entry name" value="Alpha-amylase"/>
    <property type="match status" value="1"/>
</dbReference>
<dbReference type="SMART" id="SM00642">
    <property type="entry name" value="Aamy"/>
    <property type="match status" value="1"/>
</dbReference>
<feature type="domain" description="Glycosyl hydrolase family 13 catalytic" evidence="6">
    <location>
        <begin position="162"/>
        <end position="568"/>
    </location>
</feature>
<dbReference type="Pfam" id="PF21156">
    <property type="entry name" value="ISOA1-3_C"/>
    <property type="match status" value="1"/>
</dbReference>
<gene>
    <name evidence="7" type="primary">glgX</name>
    <name evidence="7" type="ORF">VB739_08285</name>
</gene>
<evidence type="ECO:0000259" key="6">
    <source>
        <dbReference type="SMART" id="SM00642"/>
    </source>
</evidence>
<dbReference type="PANTHER" id="PTHR43002">
    <property type="entry name" value="GLYCOGEN DEBRANCHING ENZYME"/>
    <property type="match status" value="1"/>
</dbReference>
<comment type="caution">
    <text evidence="7">The sequence shown here is derived from an EMBL/GenBank/DDBJ whole genome shotgun (WGS) entry which is preliminary data.</text>
</comment>
<evidence type="ECO:0000313" key="7">
    <source>
        <dbReference type="EMBL" id="MEA5442547.1"/>
    </source>
</evidence>
<dbReference type="RefSeq" id="WP_323356616.1">
    <property type="nucleotide sequence ID" value="NZ_JAYGHY010000021.1"/>
</dbReference>
<organism evidence="7 8">
    <name type="scientific">Cyanobium gracile UHCC 0281</name>
    <dbReference type="NCBI Taxonomy" id="3110309"/>
    <lineage>
        <taxon>Bacteria</taxon>
        <taxon>Bacillati</taxon>
        <taxon>Cyanobacteriota</taxon>
        <taxon>Cyanophyceae</taxon>
        <taxon>Synechococcales</taxon>
        <taxon>Prochlorococcaceae</taxon>
        <taxon>Cyanobium</taxon>
    </lineage>
</organism>
<evidence type="ECO:0000256" key="4">
    <source>
        <dbReference type="ARBA" id="ARBA00023295"/>
    </source>
</evidence>
<dbReference type="Gene3D" id="3.20.20.80">
    <property type="entry name" value="Glycosidases"/>
    <property type="match status" value="1"/>
</dbReference>
<dbReference type="InterPro" id="IPR044505">
    <property type="entry name" value="GlgX_Isoamylase_N_E_set"/>
</dbReference>
<name>A0ABU5SW14_9CYAN</name>
<dbReference type="Proteomes" id="UP001302329">
    <property type="component" value="Unassembled WGS sequence"/>
</dbReference>
<feature type="compositionally biased region" description="Pro residues" evidence="5">
    <location>
        <begin position="709"/>
        <end position="721"/>
    </location>
</feature>
<dbReference type="CDD" id="cd02856">
    <property type="entry name" value="E_set_GDE_Isoamylase_N"/>
    <property type="match status" value="1"/>
</dbReference>
<protein>
    <submittedName>
        <fullName evidence="7">Glycogen debranching protein GlgX</fullName>
    </submittedName>
</protein>
<dbReference type="SUPFAM" id="SSF51445">
    <property type="entry name" value="(Trans)glycosidases"/>
    <property type="match status" value="1"/>
</dbReference>
<dbReference type="Gene3D" id="2.60.40.10">
    <property type="entry name" value="Immunoglobulins"/>
    <property type="match status" value="1"/>
</dbReference>
<evidence type="ECO:0000256" key="3">
    <source>
        <dbReference type="ARBA" id="ARBA00022946"/>
    </source>
</evidence>